<name>A0ABN1PGH5_9ACTN</name>
<keyword evidence="2" id="KW-1185">Reference proteome</keyword>
<sequence length="646" mass="71928">MSDQSRSFVDANYGNLHTGVGDQYIFVQHAQATGQDPRHIAAEQMACLRDLFVPPDEFSRALHTIQAQRAVLLEGAQGSGRRTTAWMLLDELSSGSGAFLEIVPEKSGRRLDPGNVSQGSLVLVDLAGITDEWPVLLGELPDLIRVIHEQSAYLVVVLPTRMSERPSAEVGACVRISRPSSLRVLRHHLRVGGIPVSETASTPEGLSTFLARTPSMEKVAYLATLIVEARDQSETEGGFALWCERALDVLTDSQHASTTNNLAALSEGPQRALLLATSMLHGSHIDAIHQAADAILKTLRHPQDTRPLLEQQDLGIRLNQIGAKTDRAGKVHFDTFGYDLAIRSHFWTHWSPLRKSLRTWVADTVAMPGLEEGDRKELVSRFTDLCLQPRYRDALPDFVRQCTEDASNNVRMSAAYQALRQGLEHEEHGRFFRTRLLDWAKEAAPPKGLSQVMVVACWQVMAVRHPDQAIVRLHHLARREGETTHARDTLTRLVNLDTQFRLLILKRAAQGLITETSPWHRFDADLFQEFADPTAFTIAEPGRRSPLVYRSVRAGLADGWHGVFLRCPHEVWRERAEHWIETAFEVAAHRDALFDVLVGGGRGRVDLLAPVYALARNLAFRTPGDTGRHVALLRKKINLALGLQAA</sequence>
<reference evidence="1 2" key="1">
    <citation type="journal article" date="2019" name="Int. J. Syst. Evol. Microbiol.">
        <title>The Global Catalogue of Microorganisms (GCM) 10K type strain sequencing project: providing services to taxonomists for standard genome sequencing and annotation.</title>
        <authorList>
            <consortium name="The Broad Institute Genomics Platform"/>
            <consortium name="The Broad Institute Genome Sequencing Center for Infectious Disease"/>
            <person name="Wu L."/>
            <person name="Ma J."/>
        </authorList>
    </citation>
    <scope>NUCLEOTIDE SEQUENCE [LARGE SCALE GENOMIC DNA]</scope>
    <source>
        <strain evidence="1 2">JCM 11136</strain>
    </source>
</reference>
<gene>
    <name evidence="1" type="ORF">GCM10009560_29900</name>
</gene>
<comment type="caution">
    <text evidence="1">The sequence shown here is derived from an EMBL/GenBank/DDBJ whole genome shotgun (WGS) entry which is preliminary data.</text>
</comment>
<accession>A0ABN1PGH5</accession>
<evidence type="ECO:0000313" key="1">
    <source>
        <dbReference type="EMBL" id="GAA0927362.1"/>
    </source>
</evidence>
<evidence type="ECO:0008006" key="3">
    <source>
        <dbReference type="Google" id="ProtNLM"/>
    </source>
</evidence>
<protein>
    <recommendedName>
        <fullName evidence="3">ATP-binding protein</fullName>
    </recommendedName>
</protein>
<dbReference type="EMBL" id="BAAAHQ010000013">
    <property type="protein sequence ID" value="GAA0927362.1"/>
    <property type="molecule type" value="Genomic_DNA"/>
</dbReference>
<dbReference type="Proteomes" id="UP001501578">
    <property type="component" value="Unassembled WGS sequence"/>
</dbReference>
<organism evidence="1 2">
    <name type="scientific">Nonomuraea longicatena</name>
    <dbReference type="NCBI Taxonomy" id="83682"/>
    <lineage>
        <taxon>Bacteria</taxon>
        <taxon>Bacillati</taxon>
        <taxon>Actinomycetota</taxon>
        <taxon>Actinomycetes</taxon>
        <taxon>Streptosporangiales</taxon>
        <taxon>Streptosporangiaceae</taxon>
        <taxon>Nonomuraea</taxon>
    </lineage>
</organism>
<dbReference type="RefSeq" id="WP_343950440.1">
    <property type="nucleotide sequence ID" value="NZ_BAAAHQ010000013.1"/>
</dbReference>
<evidence type="ECO:0000313" key="2">
    <source>
        <dbReference type="Proteomes" id="UP001501578"/>
    </source>
</evidence>
<proteinExistence type="predicted"/>